<evidence type="ECO:0000256" key="11">
    <source>
        <dbReference type="ARBA" id="ARBA00023667"/>
    </source>
</evidence>
<keyword evidence="2" id="KW-1003">Cell membrane</keyword>
<accession>A0A1I5XUC4</accession>
<protein>
    <recommendedName>
        <fullName evidence="11">Glycosyl-4,4'-diaponeurosporenoate acyltransferase</fullName>
    </recommendedName>
</protein>
<dbReference type="OrthoDB" id="883215at2"/>
<evidence type="ECO:0000313" key="14">
    <source>
        <dbReference type="EMBL" id="SFQ35579.1"/>
    </source>
</evidence>
<comment type="similarity">
    <text evidence="10">Belongs to the acyltransferase CrtO family.</text>
</comment>
<evidence type="ECO:0000256" key="1">
    <source>
        <dbReference type="ARBA" id="ARBA00004162"/>
    </source>
</evidence>
<dbReference type="GO" id="GO:0005886">
    <property type="term" value="C:plasma membrane"/>
    <property type="evidence" value="ECO:0007669"/>
    <property type="project" value="UniProtKB-SubCell"/>
</dbReference>
<dbReference type="GO" id="GO:0016746">
    <property type="term" value="F:acyltransferase activity"/>
    <property type="evidence" value="ECO:0007669"/>
    <property type="project" value="UniProtKB-KW"/>
</dbReference>
<feature type="transmembrane region" description="Helical" evidence="13">
    <location>
        <begin position="129"/>
        <end position="146"/>
    </location>
</feature>
<dbReference type="UniPathway" id="UPA00029">
    <property type="reaction ID" value="UER00560"/>
</dbReference>
<comment type="subcellular location">
    <subcellularLocation>
        <location evidence="1">Cell membrane</location>
        <topology evidence="1">Single-pass membrane protein</topology>
    </subcellularLocation>
</comment>
<evidence type="ECO:0000256" key="5">
    <source>
        <dbReference type="ARBA" id="ARBA00022729"/>
    </source>
</evidence>
<dbReference type="Pfam" id="PF18927">
    <property type="entry name" value="CrtO"/>
    <property type="match status" value="1"/>
</dbReference>
<keyword evidence="4 13" id="KW-0812">Transmembrane</keyword>
<evidence type="ECO:0000256" key="2">
    <source>
        <dbReference type="ARBA" id="ARBA00022475"/>
    </source>
</evidence>
<feature type="transmembrane region" description="Helical" evidence="13">
    <location>
        <begin position="47"/>
        <end position="69"/>
    </location>
</feature>
<sequence length="183" mass="20890">MLPAQKNTAVPSRALLAVANAIPSVLWSGLALAPIGIYCYQFMARPWLYGFLAISLLAYAVPTSWFGYWQLSRRPAMYRKLGVALVNRVTQNGDLVRRLIRRRYPAYRHVASRAALAALVRTTYHQERFHLVLFLFFGLTSLHAVAHEQVGWCALLLLTNVAYNVYPMWLQQYLRVRVTPKAP</sequence>
<reference evidence="15" key="1">
    <citation type="submission" date="2016-10" db="EMBL/GenBank/DDBJ databases">
        <authorList>
            <person name="Varghese N."/>
            <person name="Submissions S."/>
        </authorList>
    </citation>
    <scope>NUCLEOTIDE SEQUENCE [LARGE SCALE GENOMIC DNA]</scope>
    <source>
        <strain evidence="15">OR362-8,ATCC BAA-1266,JCM 13504</strain>
    </source>
</reference>
<keyword evidence="8" id="KW-0012">Acyltransferase</keyword>
<evidence type="ECO:0000256" key="13">
    <source>
        <dbReference type="SAM" id="Phobius"/>
    </source>
</evidence>
<gene>
    <name evidence="14" type="ORF">SAMN04515668_2049</name>
</gene>
<keyword evidence="5" id="KW-0732">Signal</keyword>
<evidence type="ECO:0000256" key="3">
    <source>
        <dbReference type="ARBA" id="ARBA00022679"/>
    </source>
</evidence>
<evidence type="ECO:0000256" key="9">
    <source>
        <dbReference type="ARBA" id="ARBA00023588"/>
    </source>
</evidence>
<name>A0A1I5XUC4_HYMAR</name>
<evidence type="ECO:0000256" key="8">
    <source>
        <dbReference type="ARBA" id="ARBA00023315"/>
    </source>
</evidence>
<dbReference type="RefSeq" id="WP_143080138.1">
    <property type="nucleotide sequence ID" value="NZ_FOXS01000002.1"/>
</dbReference>
<feature type="transmembrane region" description="Helical" evidence="13">
    <location>
        <begin position="152"/>
        <end position="170"/>
    </location>
</feature>
<feature type="transmembrane region" description="Helical" evidence="13">
    <location>
        <begin position="12"/>
        <end position="35"/>
    </location>
</feature>
<organism evidence="14 15">
    <name type="scientific">Hymenobacter arizonensis</name>
    <name type="common">Siccationidurans arizonensis</name>
    <dbReference type="NCBI Taxonomy" id="1227077"/>
    <lineage>
        <taxon>Bacteria</taxon>
        <taxon>Pseudomonadati</taxon>
        <taxon>Bacteroidota</taxon>
        <taxon>Cytophagia</taxon>
        <taxon>Cytophagales</taxon>
        <taxon>Hymenobacteraceae</taxon>
        <taxon>Hymenobacter</taxon>
    </lineage>
</organism>
<dbReference type="EMBL" id="FOXS01000002">
    <property type="protein sequence ID" value="SFQ35579.1"/>
    <property type="molecule type" value="Genomic_DNA"/>
</dbReference>
<keyword evidence="7 13" id="KW-0472">Membrane</keyword>
<dbReference type="AlphaFoldDB" id="A0A1I5XUC4"/>
<comment type="pathway">
    <text evidence="9">Carotenoid biosynthesis; staphyloxanthin biosynthesis; staphyloxanthin from farnesyl diphosphate: step 5/5.</text>
</comment>
<dbReference type="STRING" id="1227077.SAMN04515668_2049"/>
<evidence type="ECO:0000256" key="4">
    <source>
        <dbReference type="ARBA" id="ARBA00022692"/>
    </source>
</evidence>
<keyword evidence="3" id="KW-0808">Transferase</keyword>
<proteinExistence type="inferred from homology"/>
<evidence type="ECO:0000256" key="6">
    <source>
        <dbReference type="ARBA" id="ARBA00022989"/>
    </source>
</evidence>
<keyword evidence="15" id="KW-1185">Reference proteome</keyword>
<comment type="function">
    <text evidence="12">Catalyzes the acylation of glycosyl-4,4'-diaponeurosporenoate, i.e. the esterification of glucose at the C6'' position with the carboxyl group of the C(15) fatty acid 12-methyltetradecanoic acid, to yield staphyloxanthin. This is the last step in the biosynthesis of this orange pigment, present in most staphylococci strains.</text>
</comment>
<dbReference type="InterPro" id="IPR044021">
    <property type="entry name" value="CrtO"/>
</dbReference>
<evidence type="ECO:0000256" key="12">
    <source>
        <dbReference type="ARBA" id="ARBA00025324"/>
    </source>
</evidence>
<keyword evidence="6 13" id="KW-1133">Transmembrane helix</keyword>
<evidence type="ECO:0000313" key="15">
    <source>
        <dbReference type="Proteomes" id="UP000199029"/>
    </source>
</evidence>
<dbReference type="Proteomes" id="UP000199029">
    <property type="component" value="Unassembled WGS sequence"/>
</dbReference>
<evidence type="ECO:0000256" key="10">
    <source>
        <dbReference type="ARBA" id="ARBA00023603"/>
    </source>
</evidence>
<evidence type="ECO:0000256" key="7">
    <source>
        <dbReference type="ARBA" id="ARBA00023136"/>
    </source>
</evidence>